<evidence type="ECO:0000313" key="3">
    <source>
        <dbReference type="Proteomes" id="UP000386575"/>
    </source>
</evidence>
<comment type="caution">
    <text evidence="2">The sequence shown here is derived from an EMBL/GenBank/DDBJ whole genome shotgun (WGS) entry which is preliminary data.</text>
</comment>
<protein>
    <submittedName>
        <fullName evidence="2">Uncharacterized protein</fullName>
    </submittedName>
</protein>
<evidence type="ECO:0000256" key="1">
    <source>
        <dbReference type="SAM" id="MobiDB-lite"/>
    </source>
</evidence>
<accession>A0A6A1TT23</accession>
<feature type="compositionally biased region" description="Basic and acidic residues" evidence="1">
    <location>
        <begin position="50"/>
        <end position="59"/>
    </location>
</feature>
<feature type="compositionally biased region" description="Basic and acidic residues" evidence="1">
    <location>
        <begin position="1"/>
        <end position="15"/>
    </location>
</feature>
<dbReference type="Proteomes" id="UP000386575">
    <property type="component" value="Unassembled WGS sequence"/>
</dbReference>
<dbReference type="RefSeq" id="WP_151043575.1">
    <property type="nucleotide sequence ID" value="NZ_VZUL01000002.1"/>
</dbReference>
<feature type="region of interest" description="Disordered" evidence="1">
    <location>
        <begin position="1"/>
        <end position="59"/>
    </location>
</feature>
<dbReference type="EMBL" id="VZUL01000002">
    <property type="protein sequence ID" value="KAB1087609.1"/>
    <property type="molecule type" value="Genomic_DNA"/>
</dbReference>
<evidence type="ECO:0000313" key="2">
    <source>
        <dbReference type="EMBL" id="KAB1087609.1"/>
    </source>
</evidence>
<gene>
    <name evidence="2" type="ORF">F4V91_14935</name>
</gene>
<organism evidence="2 3">
    <name type="scientific">Neorhizobium galegae</name>
    <name type="common">Rhizobium galegae</name>
    <dbReference type="NCBI Taxonomy" id="399"/>
    <lineage>
        <taxon>Bacteria</taxon>
        <taxon>Pseudomonadati</taxon>
        <taxon>Pseudomonadota</taxon>
        <taxon>Alphaproteobacteria</taxon>
        <taxon>Hyphomicrobiales</taxon>
        <taxon>Rhizobiaceae</taxon>
        <taxon>Rhizobium/Agrobacterium group</taxon>
        <taxon>Neorhizobium</taxon>
    </lineage>
</organism>
<reference evidence="2 3" key="1">
    <citation type="submission" date="2019-09" db="EMBL/GenBank/DDBJ databases">
        <title>Genome sequencing of Ng87 strain.</title>
        <authorList>
            <person name="Karasev E.S."/>
            <person name="Andronov E."/>
        </authorList>
    </citation>
    <scope>NUCLEOTIDE SEQUENCE [LARGE SCALE GENOMIC DNA]</scope>
    <source>
        <strain evidence="2 3">Ng87</strain>
    </source>
</reference>
<proteinExistence type="predicted"/>
<dbReference type="AlphaFoldDB" id="A0A6A1TT23"/>
<name>A0A6A1TT23_NEOGA</name>
<sequence length="59" mass="6332">MPEERTAQEVIEHRGKPVKTAKHPPAGLHAKEHLIDREKTPGTGSLPEPGAKDVDAGSE</sequence>
<feature type="compositionally biased region" description="Basic and acidic residues" evidence="1">
    <location>
        <begin position="29"/>
        <end position="40"/>
    </location>
</feature>